<feature type="region of interest" description="Disordered" evidence="1">
    <location>
        <begin position="114"/>
        <end position="375"/>
    </location>
</feature>
<feature type="compositionally biased region" description="Pro residues" evidence="1">
    <location>
        <begin position="149"/>
        <end position="158"/>
    </location>
</feature>
<feature type="compositionally biased region" description="Pro residues" evidence="1">
    <location>
        <begin position="301"/>
        <end position="318"/>
    </location>
</feature>
<evidence type="ECO:0000313" key="3">
    <source>
        <dbReference type="Proteomes" id="UP001154265"/>
    </source>
</evidence>
<feature type="compositionally biased region" description="Low complexity" evidence="1">
    <location>
        <begin position="121"/>
        <end position="145"/>
    </location>
</feature>
<evidence type="ECO:0000256" key="1">
    <source>
        <dbReference type="SAM" id="MobiDB-lite"/>
    </source>
</evidence>
<name>A0ABT6EUD4_9SYNE</name>
<reference evidence="2" key="1">
    <citation type="journal article" date="2022" name="Genome Biol. Evol.">
        <title>A New Gene Family Diagnostic for Intracellular Biomineralization of Amorphous Ca Carbonates by Cyanobacteria.</title>
        <authorList>
            <person name="Benzerara K."/>
            <person name="Duprat E."/>
            <person name="Bitard-Feildel T."/>
            <person name="Caumes G."/>
            <person name="Cassier-Chauvat C."/>
            <person name="Chauvat F."/>
            <person name="Dezi M."/>
            <person name="Diop S.I."/>
            <person name="Gaschignard G."/>
            <person name="Gorgen S."/>
            <person name="Gugger M."/>
            <person name="Lopez-Garcia P."/>
            <person name="Millet M."/>
            <person name="Skouri-Panet F."/>
            <person name="Moreira D."/>
            <person name="Callebaut I."/>
        </authorList>
    </citation>
    <scope>NUCLEOTIDE SEQUENCE</scope>
    <source>
        <strain evidence="2">G9</strain>
    </source>
</reference>
<gene>
    <name evidence="2" type="ORF">L3556_00870</name>
</gene>
<protein>
    <submittedName>
        <fullName evidence="2">Uncharacterized protein</fullName>
    </submittedName>
</protein>
<dbReference type="Proteomes" id="UP001154265">
    <property type="component" value="Unassembled WGS sequence"/>
</dbReference>
<accession>A0ABT6EUD4</accession>
<evidence type="ECO:0000313" key="2">
    <source>
        <dbReference type="EMBL" id="MDG2989490.1"/>
    </source>
</evidence>
<reference evidence="2" key="2">
    <citation type="submission" date="2022-01" db="EMBL/GenBank/DDBJ databases">
        <authorList>
            <person name="Zivanovic Y."/>
            <person name="Moreira D."/>
            <person name="Lopez-Garcia P."/>
        </authorList>
    </citation>
    <scope>NUCLEOTIDE SEQUENCE</scope>
    <source>
        <strain evidence="2">G9</strain>
    </source>
</reference>
<feature type="compositionally biased region" description="Pro residues" evidence="1">
    <location>
        <begin position="357"/>
        <end position="367"/>
    </location>
</feature>
<feature type="compositionally biased region" description="Basic and acidic residues" evidence="1">
    <location>
        <begin position="344"/>
        <end position="356"/>
    </location>
</feature>
<dbReference type="RefSeq" id="WP_277865413.1">
    <property type="nucleotide sequence ID" value="NZ_JAKKUT010000001.1"/>
</dbReference>
<feature type="compositionally biased region" description="Polar residues" evidence="1">
    <location>
        <begin position="271"/>
        <end position="280"/>
    </location>
</feature>
<feature type="compositionally biased region" description="Pro residues" evidence="1">
    <location>
        <begin position="233"/>
        <end position="244"/>
    </location>
</feature>
<organism evidence="2 3">
    <name type="scientific">Candidatus Synechococcus calcipolaris G9</name>
    <dbReference type="NCBI Taxonomy" id="1497997"/>
    <lineage>
        <taxon>Bacteria</taxon>
        <taxon>Bacillati</taxon>
        <taxon>Cyanobacteriota</taxon>
        <taxon>Cyanophyceae</taxon>
        <taxon>Synechococcales</taxon>
        <taxon>Synechococcaceae</taxon>
        <taxon>Synechococcus</taxon>
    </lineage>
</organism>
<sequence length="758" mass="84246">MPSNPNWNGPVTTYYVPPNTTVNIRFTGIRRRATCPWWCSYYNESFTDYNLGNRTGPFTIAIYSNGGTGDGERQRMFIKNVGASGNGTEVFQSSGYTSTVRYINPSFSVRFISNGEPVPQPAQGQAPQNGTVAPAKPAPTTVPDTIPTKLPPGVPDPEYPGTDKPLPPGVVPFRRPTPPVEPVPQTEPDPPAPKPATPNPVNPPNDPPTQDPRNPNRPTPQPSKPNLPDSPRKPPFSPATPSPSQPETTPLVIPDRPPSPTINPNRPEISPNIQPQQPTRTPELPPFQEPYKDPYKEPIPFVIPTPAPIVPYSPPLTDPIPETKPKTEPITKPAPIGLPITVKPEIDPNLEKEPDKIPIPIPIPITDPTPEQEKDKKPIPIPIPIPFPPLDPDPPIQIETDSDDCKPMVLPCSPCPPTFNQPGDKPCFELSLEFNQKFEELLNKSNDCPQIIETTKVVEITKIVEVERIIEIPEIIEVERVIEVPTIVEVERIIEVPTIVEVDRVIEVPEIVEVDRVIEIPTIVEVDRVIEVPTIVEVDRIVEVPEIVEPPTENVLLPTIECDEDGNPVSNPVVVRTLVGAIPVETQEKFHEMAKLAIEQCKDENDDGCNVVLPSDVYSEYNLESQLVITFGLNYPKHRGSAWNIHIPNPIEDLNWCEHFDSLMWVRGNVYGRLFFDGNSRLWTGGYFDSEEEANRVLMQLQSLSKYDDYRIRITKGGSPKRTIKGQTTRAVRASIVLFDDEMNPTDNKCFKPPADGC</sequence>
<feature type="compositionally biased region" description="Pro residues" evidence="1">
    <location>
        <begin position="165"/>
        <end position="225"/>
    </location>
</feature>
<dbReference type="EMBL" id="JAKKUT010000001">
    <property type="protein sequence ID" value="MDG2989490.1"/>
    <property type="molecule type" value="Genomic_DNA"/>
</dbReference>
<keyword evidence="3" id="KW-1185">Reference proteome</keyword>
<comment type="caution">
    <text evidence="2">The sequence shown here is derived from an EMBL/GenBank/DDBJ whole genome shotgun (WGS) entry which is preliminary data.</text>
</comment>
<proteinExistence type="predicted"/>
<dbReference type="PRINTS" id="PR01217">
    <property type="entry name" value="PRICHEXTENSN"/>
</dbReference>